<dbReference type="InterPro" id="IPR000847">
    <property type="entry name" value="LysR_HTH_N"/>
</dbReference>
<proteinExistence type="inferred from homology"/>
<dbReference type="EMBL" id="CP000821">
    <property type="protein sequence ID" value="ABV35923.1"/>
    <property type="molecule type" value="Genomic_DNA"/>
</dbReference>
<dbReference type="PRINTS" id="PR00039">
    <property type="entry name" value="HTHLYSR"/>
</dbReference>
<evidence type="ECO:0000313" key="7">
    <source>
        <dbReference type="EMBL" id="ABV35923.1"/>
    </source>
</evidence>
<accession>A8FSV0</accession>
<sequence>MNPSMLRTFVAVYEEGKLTLAAQRCGVTQPTITNVIKMLEQDLGESLFKRGGQGVVPTGVAHSLYFKAKNILSELDLILNTGWDSVETVKVGIPPIMSPHKHQKILRTLNRLSNIGVRIHICHKRQPSDIKIGMDDKRTENELFIPLWNEKFKLCIPFEHPLNQLAEITPSDLDGVEFVVNPRCFNRKRIARVTSGNKRAIKVTAHAHSKPMLIQLVRAGYGAALMSDAMLEGVQDVAIRELSGSEMLIRYGILVVADKAEELPYSQIINAIKTIDFSAL</sequence>
<evidence type="ECO:0000256" key="2">
    <source>
        <dbReference type="ARBA" id="ARBA00023015"/>
    </source>
</evidence>
<dbReference type="Pfam" id="PF00126">
    <property type="entry name" value="HTH_1"/>
    <property type="match status" value="1"/>
</dbReference>
<dbReference type="PROSITE" id="PS50931">
    <property type="entry name" value="HTH_LYSR"/>
    <property type="match status" value="1"/>
</dbReference>
<evidence type="ECO:0000259" key="6">
    <source>
        <dbReference type="PROSITE" id="PS50931"/>
    </source>
</evidence>
<keyword evidence="2" id="KW-0805">Transcription regulation</keyword>
<evidence type="ECO:0000313" key="8">
    <source>
        <dbReference type="Proteomes" id="UP000002015"/>
    </source>
</evidence>
<dbReference type="SUPFAM" id="SSF53850">
    <property type="entry name" value="Periplasmic binding protein-like II"/>
    <property type="match status" value="1"/>
</dbReference>
<evidence type="ECO:0000256" key="3">
    <source>
        <dbReference type="ARBA" id="ARBA00023125"/>
    </source>
</evidence>
<dbReference type="Proteomes" id="UP000002015">
    <property type="component" value="Chromosome"/>
</dbReference>
<dbReference type="Gene3D" id="3.40.190.10">
    <property type="entry name" value="Periplasmic binding protein-like II"/>
    <property type="match status" value="2"/>
</dbReference>
<comment type="similarity">
    <text evidence="1">Belongs to the LysR transcriptional regulatory family.</text>
</comment>
<dbReference type="KEGG" id="sse:Ssed_1312"/>
<dbReference type="CDD" id="cd05466">
    <property type="entry name" value="PBP2_LTTR_substrate"/>
    <property type="match status" value="1"/>
</dbReference>
<dbReference type="GO" id="GO:0003700">
    <property type="term" value="F:DNA-binding transcription factor activity"/>
    <property type="evidence" value="ECO:0007669"/>
    <property type="project" value="InterPro"/>
</dbReference>
<keyword evidence="8" id="KW-1185">Reference proteome</keyword>
<organism evidence="7 8">
    <name type="scientific">Shewanella sediminis (strain HAW-EB3)</name>
    <dbReference type="NCBI Taxonomy" id="425104"/>
    <lineage>
        <taxon>Bacteria</taxon>
        <taxon>Pseudomonadati</taxon>
        <taxon>Pseudomonadota</taxon>
        <taxon>Gammaproteobacteria</taxon>
        <taxon>Alteromonadales</taxon>
        <taxon>Shewanellaceae</taxon>
        <taxon>Shewanella</taxon>
    </lineage>
</organism>
<feature type="domain" description="HTH lysR-type" evidence="6">
    <location>
        <begin position="1"/>
        <end position="58"/>
    </location>
</feature>
<dbReference type="GO" id="GO:0003677">
    <property type="term" value="F:DNA binding"/>
    <property type="evidence" value="ECO:0007669"/>
    <property type="project" value="UniProtKB-KW"/>
</dbReference>
<dbReference type="PANTHER" id="PTHR30346">
    <property type="entry name" value="TRANSCRIPTIONAL DUAL REGULATOR HCAR-RELATED"/>
    <property type="match status" value="1"/>
</dbReference>
<name>A8FSV0_SHESH</name>
<dbReference type="eggNOG" id="COG0583">
    <property type="taxonomic scope" value="Bacteria"/>
</dbReference>
<dbReference type="InterPro" id="IPR005119">
    <property type="entry name" value="LysR_subst-bd"/>
</dbReference>
<dbReference type="Gene3D" id="1.10.10.10">
    <property type="entry name" value="Winged helix-like DNA-binding domain superfamily/Winged helix DNA-binding domain"/>
    <property type="match status" value="1"/>
</dbReference>
<dbReference type="RefSeq" id="WP_012141659.1">
    <property type="nucleotide sequence ID" value="NC_009831.1"/>
</dbReference>
<dbReference type="GO" id="GO:0032993">
    <property type="term" value="C:protein-DNA complex"/>
    <property type="evidence" value="ECO:0007669"/>
    <property type="project" value="TreeGrafter"/>
</dbReference>
<dbReference type="PANTHER" id="PTHR30346:SF26">
    <property type="entry name" value="HYDROGEN PEROXIDE-INDUCIBLE GENES ACTIVATOR"/>
    <property type="match status" value="1"/>
</dbReference>
<dbReference type="InterPro" id="IPR036390">
    <property type="entry name" value="WH_DNA-bd_sf"/>
</dbReference>
<dbReference type="HOGENOM" id="CLU_039613_6_4_6"/>
<dbReference type="Pfam" id="PF03466">
    <property type="entry name" value="LysR_substrate"/>
    <property type="match status" value="1"/>
</dbReference>
<keyword evidence="5" id="KW-0804">Transcription</keyword>
<dbReference type="AlphaFoldDB" id="A8FSV0"/>
<dbReference type="OrthoDB" id="9803735at2"/>
<gene>
    <name evidence="7" type="ordered locus">Ssed_1312</name>
</gene>
<evidence type="ECO:0000256" key="5">
    <source>
        <dbReference type="ARBA" id="ARBA00023163"/>
    </source>
</evidence>
<dbReference type="SUPFAM" id="SSF46785">
    <property type="entry name" value="Winged helix' DNA-binding domain"/>
    <property type="match status" value="1"/>
</dbReference>
<dbReference type="InterPro" id="IPR036388">
    <property type="entry name" value="WH-like_DNA-bd_sf"/>
</dbReference>
<keyword evidence="3" id="KW-0238">DNA-binding</keyword>
<dbReference type="STRING" id="425104.Ssed_1312"/>
<keyword evidence="4" id="KW-0010">Activator</keyword>
<evidence type="ECO:0000256" key="1">
    <source>
        <dbReference type="ARBA" id="ARBA00009437"/>
    </source>
</evidence>
<evidence type="ECO:0000256" key="4">
    <source>
        <dbReference type="ARBA" id="ARBA00023159"/>
    </source>
</evidence>
<protein>
    <submittedName>
        <fullName evidence="7">Transcriptional regulator, LysR family</fullName>
    </submittedName>
</protein>
<reference evidence="7 8" key="1">
    <citation type="submission" date="2007-08" db="EMBL/GenBank/DDBJ databases">
        <title>Complete sequence of Shewanella sediminis HAW-EB3.</title>
        <authorList>
            <consortium name="US DOE Joint Genome Institute"/>
            <person name="Copeland A."/>
            <person name="Lucas S."/>
            <person name="Lapidus A."/>
            <person name="Barry K."/>
            <person name="Glavina del Rio T."/>
            <person name="Dalin E."/>
            <person name="Tice H."/>
            <person name="Pitluck S."/>
            <person name="Chertkov O."/>
            <person name="Brettin T."/>
            <person name="Bruce D."/>
            <person name="Detter J.C."/>
            <person name="Han C."/>
            <person name="Schmutz J."/>
            <person name="Larimer F."/>
            <person name="Land M."/>
            <person name="Hauser L."/>
            <person name="Kyrpides N."/>
            <person name="Kim E."/>
            <person name="Zhao J.-S."/>
            <person name="Richardson P."/>
        </authorList>
    </citation>
    <scope>NUCLEOTIDE SEQUENCE [LARGE SCALE GENOMIC DNA]</scope>
    <source>
        <strain evidence="7 8">HAW-EB3</strain>
    </source>
</reference>